<proteinExistence type="predicted"/>
<evidence type="ECO:0000313" key="1">
    <source>
        <dbReference type="EMBL" id="AMW32389.1"/>
    </source>
</evidence>
<protein>
    <submittedName>
        <fullName evidence="1">Uncharacterized protein</fullName>
    </submittedName>
</protein>
<reference evidence="1 2" key="1">
    <citation type="journal article" date="2015" name="Stand. Genomic Sci.">
        <title>Genome sequence of a native-feather degrading extremely thermophilic Eubacterium, Fervidobacterium islandicum AW-1.</title>
        <authorList>
            <person name="Lee Y.J."/>
            <person name="Jeong H."/>
            <person name="Park G.S."/>
            <person name="Kwak Y."/>
            <person name="Lee S.J."/>
            <person name="Lee S.J."/>
            <person name="Park M.K."/>
            <person name="Kim J.Y."/>
            <person name="Kang H.K."/>
            <person name="Shin J.H."/>
            <person name="Lee D.W."/>
        </authorList>
    </citation>
    <scope>NUCLEOTIDE SEQUENCE [LARGE SCALE GENOMIC DNA]</scope>
    <source>
        <strain evidence="1 2">AW-1</strain>
    </source>
</reference>
<evidence type="ECO:0000313" key="2">
    <source>
        <dbReference type="Proteomes" id="UP000093740"/>
    </source>
</evidence>
<organism evidence="1 2">
    <name type="scientific">Fervidobacterium islandicum</name>
    <dbReference type="NCBI Taxonomy" id="2423"/>
    <lineage>
        <taxon>Bacteria</taxon>
        <taxon>Thermotogati</taxon>
        <taxon>Thermotogota</taxon>
        <taxon>Thermotogae</taxon>
        <taxon>Thermotogales</taxon>
        <taxon>Fervidobacteriaceae</taxon>
        <taxon>Fervidobacterium</taxon>
    </lineage>
</organism>
<dbReference type="EMBL" id="CP014334">
    <property type="protein sequence ID" value="AMW32389.1"/>
    <property type="molecule type" value="Genomic_DNA"/>
</dbReference>
<dbReference type="Proteomes" id="UP000093740">
    <property type="component" value="Chromosome"/>
</dbReference>
<dbReference type="KEGG" id="fia:NA23_03150"/>
<keyword evidence="2" id="KW-1185">Reference proteome</keyword>
<dbReference type="RefSeq" id="WP_062946214.1">
    <property type="nucleotide sequence ID" value="NZ_CP014334.2"/>
</dbReference>
<gene>
    <name evidence="1" type="ORF">NA23_03150</name>
</gene>
<dbReference type="AlphaFoldDB" id="A0AAI8CL32"/>
<name>A0AAI8CL32_FERIS</name>
<sequence>MKGKLFTVALLVLFSSLYLFAISVIVPGNSDFVMYLDLSVLENQDWLPVFQEAGIPTVVSVYGKLSLGNALGFLNLDESAEFSLKNLLGLPLGIVLPGNIGDKSLGYVLSSLFDSTIEVPKLTINEPSIILLKSQKLYIIRSKDSIYLCFNKDISTFTKDMLTGKISSIPLSTKDGVVVYFKTYKKSLIGELLYITGDYIGIPISDELIITKKDEKYRFEATIVKTYSDYEKKLALAKRGILRDLSYIDSANIIIAFDTSNMGDSPLLTADLDVDIPEEIQKLFSFIEIFRAVSFSLTIDGYFTFSGIYKPEYEQDAKLTASFMKKLLGDQGYQVSLENRVINIYPSEIDKSSLKKINDNSYLLFELNYSDEEESAKIVMKAEVLDTGNLFISGEFNNLVWFLNKIAERASRREYEEEWDYEEEEYYEESEEDAEEGYEEEYYDEYEEEYEEEYTDETYYSELEYELADKIAYIFNTCADLINNERPQNVTLGTLYEYGYIDYIPDDIDVKSVVMNDGTIYVIIHTDVSYYDVAPENVVDILYEKNGIYSEIINGMISVILYVEPRSEYAE</sequence>
<accession>A0AAI8CL32</accession>